<proteinExistence type="predicted"/>
<dbReference type="InterPro" id="IPR011013">
    <property type="entry name" value="Gal_mutarotase_sf_dom"/>
</dbReference>
<dbReference type="RefSeq" id="WP_315993734.1">
    <property type="nucleotide sequence ID" value="NZ_JAWDIS010000001.1"/>
</dbReference>
<organism evidence="1 2">
    <name type="scientific">Microbacterium galbum</name>
    <dbReference type="NCBI Taxonomy" id="3075994"/>
    <lineage>
        <taxon>Bacteria</taxon>
        <taxon>Bacillati</taxon>
        <taxon>Actinomycetota</taxon>
        <taxon>Actinomycetes</taxon>
        <taxon>Micrococcales</taxon>
        <taxon>Microbacteriaceae</taxon>
        <taxon>Microbacterium</taxon>
    </lineage>
</organism>
<accession>A0ABU3T584</accession>
<dbReference type="InterPro" id="IPR014718">
    <property type="entry name" value="GH-type_carb-bd"/>
</dbReference>
<keyword evidence="2" id="KW-1185">Reference proteome</keyword>
<dbReference type="Gene3D" id="2.70.98.10">
    <property type="match status" value="1"/>
</dbReference>
<gene>
    <name evidence="1" type="ORF">RWH45_04720</name>
</gene>
<evidence type="ECO:0008006" key="3">
    <source>
        <dbReference type="Google" id="ProtNLM"/>
    </source>
</evidence>
<protein>
    <recommendedName>
        <fullName evidence="3">Galactose mutarotase</fullName>
    </recommendedName>
</protein>
<name>A0ABU3T584_9MICO</name>
<reference evidence="1 2" key="1">
    <citation type="submission" date="2023-09" db="EMBL/GenBank/DDBJ databases">
        <title>Microbacterium fusihabitans sp. nov., Microbacterium phycihabitans sp. nov., and Microbacterium cervinum sp. nov., isolated from dried seaweeds of beach.</title>
        <authorList>
            <person name="Lee S.D."/>
        </authorList>
    </citation>
    <scope>NUCLEOTIDE SEQUENCE [LARGE SCALE GENOMIC DNA]</scope>
    <source>
        <strain evidence="1 2">KSW4-17</strain>
    </source>
</reference>
<evidence type="ECO:0000313" key="1">
    <source>
        <dbReference type="EMBL" id="MDU0366509.1"/>
    </source>
</evidence>
<dbReference type="Proteomes" id="UP001263371">
    <property type="component" value="Unassembled WGS sequence"/>
</dbReference>
<dbReference type="SUPFAM" id="SSF74650">
    <property type="entry name" value="Galactose mutarotase-like"/>
    <property type="match status" value="1"/>
</dbReference>
<evidence type="ECO:0000313" key="2">
    <source>
        <dbReference type="Proteomes" id="UP001263371"/>
    </source>
</evidence>
<comment type="caution">
    <text evidence="1">The sequence shown here is derived from an EMBL/GenBank/DDBJ whole genome shotgun (WGS) entry which is preliminary data.</text>
</comment>
<dbReference type="EMBL" id="JAWDIS010000001">
    <property type="protein sequence ID" value="MDU0366509.1"/>
    <property type="molecule type" value="Genomic_DNA"/>
</dbReference>
<sequence>MSAGPARVALRSDDLLVEVDAEGARIARLTHVPTGREILATTPWADEARDAFSLPDSSGEWHRRYPGGWHVLLPRAGDAPAGVAPTQPFHGEAAWRTWTLSQEGASCRARVHLRTVPLEVDRVVSLVESGLRVDTAVHNHSSETARIGWAEHPAFAGDLFDDAVVSTGGGGLAVAPAPSAGFDDVSGAAGSLTVEGRELALALSWDARLFPRLFVWRERRGSTGFPWWAQVDAVGLEPSSDPYAQPGDALGSIEVAPGATVRSTVTLHVRGIGAATA</sequence>